<name>A0AAP0FZJ6_9ASPA</name>
<evidence type="ECO:0000313" key="7">
    <source>
        <dbReference type="EMBL" id="KAK8928289.1"/>
    </source>
</evidence>
<keyword evidence="4" id="KW-0505">Motor protein</keyword>
<evidence type="ECO:0000313" key="8">
    <source>
        <dbReference type="Proteomes" id="UP001418222"/>
    </source>
</evidence>
<keyword evidence="1" id="KW-0493">Microtubule</keyword>
<dbReference type="GO" id="GO:0003777">
    <property type="term" value="F:microtubule motor activity"/>
    <property type="evidence" value="ECO:0007669"/>
    <property type="project" value="InterPro"/>
</dbReference>
<dbReference type="Proteomes" id="UP001418222">
    <property type="component" value="Unassembled WGS sequence"/>
</dbReference>
<proteinExistence type="inferred from homology"/>
<comment type="similarity">
    <text evidence="5">Belongs to the TRAFAC class myosin-kinesin ATPase superfamily. Kinesin family.</text>
</comment>
<protein>
    <submittedName>
        <fullName evidence="7">Kinesin-1</fullName>
    </submittedName>
</protein>
<dbReference type="GO" id="GO:0007018">
    <property type="term" value="P:microtubule-based movement"/>
    <property type="evidence" value="ECO:0007669"/>
    <property type="project" value="InterPro"/>
</dbReference>
<evidence type="ECO:0000259" key="6">
    <source>
        <dbReference type="PROSITE" id="PS50067"/>
    </source>
</evidence>
<dbReference type="AlphaFoldDB" id="A0AAP0FZJ6"/>
<evidence type="ECO:0000256" key="4">
    <source>
        <dbReference type="ARBA" id="ARBA00023175"/>
    </source>
</evidence>
<dbReference type="GO" id="GO:0008017">
    <property type="term" value="F:microtubule binding"/>
    <property type="evidence" value="ECO:0007669"/>
    <property type="project" value="InterPro"/>
</dbReference>
<feature type="domain" description="Kinesin motor" evidence="6">
    <location>
        <begin position="1"/>
        <end position="70"/>
    </location>
</feature>
<evidence type="ECO:0000256" key="1">
    <source>
        <dbReference type="ARBA" id="ARBA00022701"/>
    </source>
</evidence>
<dbReference type="Gene3D" id="3.40.850.10">
    <property type="entry name" value="Kinesin motor domain"/>
    <property type="match status" value="1"/>
</dbReference>
<dbReference type="GO" id="GO:0005874">
    <property type="term" value="C:microtubule"/>
    <property type="evidence" value="ECO:0007669"/>
    <property type="project" value="UniProtKB-KW"/>
</dbReference>
<dbReference type="InterPro" id="IPR036961">
    <property type="entry name" value="Kinesin_motor_dom_sf"/>
</dbReference>
<reference evidence="7 8" key="1">
    <citation type="journal article" date="2022" name="Nat. Plants">
        <title>Genomes of leafy and leafless Platanthera orchids illuminate the evolution of mycoheterotrophy.</title>
        <authorList>
            <person name="Li M.H."/>
            <person name="Liu K.W."/>
            <person name="Li Z."/>
            <person name="Lu H.C."/>
            <person name="Ye Q.L."/>
            <person name="Zhang D."/>
            <person name="Wang J.Y."/>
            <person name="Li Y.F."/>
            <person name="Zhong Z.M."/>
            <person name="Liu X."/>
            <person name="Yu X."/>
            <person name="Liu D.K."/>
            <person name="Tu X.D."/>
            <person name="Liu B."/>
            <person name="Hao Y."/>
            <person name="Liao X.Y."/>
            <person name="Jiang Y.T."/>
            <person name="Sun W.H."/>
            <person name="Chen J."/>
            <person name="Chen Y.Q."/>
            <person name="Ai Y."/>
            <person name="Zhai J.W."/>
            <person name="Wu S.S."/>
            <person name="Zhou Z."/>
            <person name="Hsiao Y.Y."/>
            <person name="Wu W.L."/>
            <person name="Chen Y.Y."/>
            <person name="Lin Y.F."/>
            <person name="Hsu J.L."/>
            <person name="Li C.Y."/>
            <person name="Wang Z.W."/>
            <person name="Zhao X."/>
            <person name="Zhong W.Y."/>
            <person name="Ma X.K."/>
            <person name="Ma L."/>
            <person name="Huang J."/>
            <person name="Chen G.Z."/>
            <person name="Huang M.Z."/>
            <person name="Huang L."/>
            <person name="Peng D.H."/>
            <person name="Luo Y.B."/>
            <person name="Zou S.Q."/>
            <person name="Chen S.P."/>
            <person name="Lan S."/>
            <person name="Tsai W.C."/>
            <person name="Van de Peer Y."/>
            <person name="Liu Z.J."/>
        </authorList>
    </citation>
    <scope>NUCLEOTIDE SEQUENCE [LARGE SCALE GENOMIC DNA]</scope>
    <source>
        <strain evidence="7">Lor287</strain>
    </source>
</reference>
<dbReference type="SUPFAM" id="SSF52540">
    <property type="entry name" value="P-loop containing nucleoside triphosphate hydrolases"/>
    <property type="match status" value="1"/>
</dbReference>
<accession>A0AAP0FZJ6</accession>
<dbReference type="PRINTS" id="PR00380">
    <property type="entry name" value="KINESINHEAVY"/>
</dbReference>
<dbReference type="InterPro" id="IPR027417">
    <property type="entry name" value="P-loop_NTPase"/>
</dbReference>
<comment type="caution">
    <text evidence="5">Lacks conserved residue(s) required for the propagation of feature annotation.</text>
</comment>
<organism evidence="7 8">
    <name type="scientific">Platanthera zijinensis</name>
    <dbReference type="NCBI Taxonomy" id="2320716"/>
    <lineage>
        <taxon>Eukaryota</taxon>
        <taxon>Viridiplantae</taxon>
        <taxon>Streptophyta</taxon>
        <taxon>Embryophyta</taxon>
        <taxon>Tracheophyta</taxon>
        <taxon>Spermatophyta</taxon>
        <taxon>Magnoliopsida</taxon>
        <taxon>Liliopsida</taxon>
        <taxon>Asparagales</taxon>
        <taxon>Orchidaceae</taxon>
        <taxon>Orchidoideae</taxon>
        <taxon>Orchideae</taxon>
        <taxon>Orchidinae</taxon>
        <taxon>Platanthera</taxon>
    </lineage>
</organism>
<gene>
    <name evidence="7" type="primary">ATK1</name>
    <name evidence="7" type="ORF">KSP39_PZI017462</name>
</gene>
<dbReference type="GO" id="GO:0005524">
    <property type="term" value="F:ATP binding"/>
    <property type="evidence" value="ECO:0007669"/>
    <property type="project" value="UniProtKB-KW"/>
</dbReference>
<evidence type="ECO:0000256" key="2">
    <source>
        <dbReference type="ARBA" id="ARBA00022741"/>
    </source>
</evidence>
<dbReference type="PANTHER" id="PTHR47972">
    <property type="entry name" value="KINESIN-LIKE PROTEIN KLP-3"/>
    <property type="match status" value="1"/>
</dbReference>
<comment type="caution">
    <text evidence="7">The sequence shown here is derived from an EMBL/GenBank/DDBJ whole genome shotgun (WGS) entry which is preliminary data.</text>
</comment>
<evidence type="ECO:0000256" key="5">
    <source>
        <dbReference type="PROSITE-ProRule" id="PRU00283"/>
    </source>
</evidence>
<dbReference type="InterPro" id="IPR001752">
    <property type="entry name" value="Kinesin_motor_dom"/>
</dbReference>
<keyword evidence="3" id="KW-0067">ATP-binding</keyword>
<keyword evidence="2" id="KW-0547">Nucleotide-binding</keyword>
<dbReference type="PROSITE" id="PS50067">
    <property type="entry name" value="KINESIN_MOTOR_2"/>
    <property type="match status" value="1"/>
</dbReference>
<dbReference type="PANTHER" id="PTHR47972:SF45">
    <property type="entry name" value="PROTEIN CLARET SEGREGATIONAL"/>
    <property type="match status" value="1"/>
</dbReference>
<sequence>MRSSRSVGKTQMNDESSRIHFVFTLVISRVNDITKDQVQGILNLIDLAGSERFAKSCATGDRLKETQVIF</sequence>
<dbReference type="InterPro" id="IPR027640">
    <property type="entry name" value="Kinesin-like_fam"/>
</dbReference>
<keyword evidence="8" id="KW-1185">Reference proteome</keyword>
<dbReference type="EMBL" id="JBBWWQ010000015">
    <property type="protein sequence ID" value="KAK8928289.1"/>
    <property type="molecule type" value="Genomic_DNA"/>
</dbReference>
<evidence type="ECO:0000256" key="3">
    <source>
        <dbReference type="ARBA" id="ARBA00022840"/>
    </source>
</evidence>
<dbReference type="Pfam" id="PF00225">
    <property type="entry name" value="Kinesin"/>
    <property type="match status" value="1"/>
</dbReference>